<dbReference type="Proteomes" id="UP000202158">
    <property type="component" value="Segment"/>
</dbReference>
<organism evidence="2 5">
    <name type="scientific">Synechococcus phage S-CAM22</name>
    <dbReference type="NCBI Taxonomy" id="1883365"/>
    <lineage>
        <taxon>Viruses</taxon>
        <taxon>Duplodnaviria</taxon>
        <taxon>Heunggongvirae</taxon>
        <taxon>Uroviricota</taxon>
        <taxon>Caudoviricetes</taxon>
        <taxon>Pantevenvirales</taxon>
        <taxon>Kyanoviridae</taxon>
        <taxon>Alisovirus</taxon>
        <taxon>Alisovirus socal22</taxon>
    </lineage>
</organism>
<evidence type="ECO:0000313" key="1">
    <source>
        <dbReference type="EMBL" id="AOV60889.1"/>
    </source>
</evidence>
<proteinExistence type="predicted"/>
<dbReference type="GeneID" id="30306127"/>
<dbReference type="EMBL" id="KU686209">
    <property type="protein sequence ID" value="AOV61317.1"/>
    <property type="molecule type" value="Genomic_DNA"/>
</dbReference>
<dbReference type="Proteomes" id="UP000241089">
    <property type="component" value="Segment"/>
</dbReference>
<keyword evidence="6" id="KW-1185">Reference proteome</keyword>
<evidence type="ECO:0000313" key="4">
    <source>
        <dbReference type="Proteomes" id="UP000202158"/>
    </source>
</evidence>
<evidence type="ECO:0000313" key="5">
    <source>
        <dbReference type="Proteomes" id="UP000241089"/>
    </source>
</evidence>
<dbReference type="OrthoDB" id="28960at10239"/>
<name>A0A1D8KQY5_9CAUD</name>
<sequence length="63" mass="7190">MQTTTATYSIQVTLPGGHLSFLKDMPTRPKTHKGIKAQNTKLCKWVEKCYPEFTSYEVILLES</sequence>
<dbReference type="EMBL" id="KU686207">
    <property type="protein sequence ID" value="AOV60889.1"/>
    <property type="molecule type" value="Genomic_DNA"/>
</dbReference>
<reference evidence="4 5" key="1">
    <citation type="journal article" date="2016" name="Virology">
        <title>The genomic content and context of auxiliary metabolic genes in marine cyanomyoviruses.</title>
        <authorList>
            <person name="Crummett L.T."/>
            <person name="Puxty R.J."/>
            <person name="Weihe C."/>
            <person name="Marston M.F."/>
            <person name="Martiny J.B."/>
        </authorList>
    </citation>
    <scope>NUCLEOTIDE SEQUENCE [LARGE SCALE GENOMIC DNA]</scope>
    <source>
        <strain evidence="1">0210CC35</strain>
        <strain evidence="2">0310NB44</strain>
        <strain evidence="3">1209TA19</strain>
    </source>
</reference>
<accession>A0A1D8KQY5</accession>
<evidence type="ECO:0000313" key="6">
    <source>
        <dbReference type="Proteomes" id="UP000241975"/>
    </source>
</evidence>
<dbReference type="KEGG" id="vg:30306127"/>
<evidence type="ECO:0000313" key="2">
    <source>
        <dbReference type="EMBL" id="AOV61103.1"/>
    </source>
</evidence>
<protein>
    <submittedName>
        <fullName evidence="2">Uncharacterized protein</fullName>
    </submittedName>
</protein>
<dbReference type="EMBL" id="KU686208">
    <property type="protein sequence ID" value="AOV61103.1"/>
    <property type="molecule type" value="Genomic_DNA"/>
</dbReference>
<dbReference type="Proteomes" id="UP000241975">
    <property type="component" value="Segment"/>
</dbReference>
<dbReference type="RefSeq" id="YP_009320969.1">
    <property type="nucleotide sequence ID" value="NC_031903.1"/>
</dbReference>
<evidence type="ECO:0000313" key="3">
    <source>
        <dbReference type="EMBL" id="AOV61317.1"/>
    </source>
</evidence>
<gene>
    <name evidence="1" type="ORF">C350210_057</name>
    <name evidence="2" type="ORF">N440310_057</name>
    <name evidence="3" type="ORF">T191209_057</name>
</gene>